<name>A0ABW4P1E0_9NOCA</name>
<protein>
    <submittedName>
        <fullName evidence="2">Uncharacterized protein</fullName>
    </submittedName>
</protein>
<accession>A0ABW4P1E0</accession>
<evidence type="ECO:0000256" key="1">
    <source>
        <dbReference type="SAM" id="MobiDB-lite"/>
    </source>
</evidence>
<evidence type="ECO:0000313" key="3">
    <source>
        <dbReference type="Proteomes" id="UP001597286"/>
    </source>
</evidence>
<dbReference type="EMBL" id="JBHUFB010000007">
    <property type="protein sequence ID" value="MFD1811694.1"/>
    <property type="molecule type" value="Genomic_DNA"/>
</dbReference>
<reference evidence="3" key="1">
    <citation type="journal article" date="2019" name="Int. J. Syst. Evol. Microbiol.">
        <title>The Global Catalogue of Microorganisms (GCM) 10K type strain sequencing project: providing services to taxonomists for standard genome sequencing and annotation.</title>
        <authorList>
            <consortium name="The Broad Institute Genomics Platform"/>
            <consortium name="The Broad Institute Genome Sequencing Center for Infectious Disease"/>
            <person name="Wu L."/>
            <person name="Ma J."/>
        </authorList>
    </citation>
    <scope>NUCLEOTIDE SEQUENCE [LARGE SCALE GENOMIC DNA]</scope>
    <source>
        <strain evidence="3">DT72</strain>
    </source>
</reference>
<dbReference type="Proteomes" id="UP001597286">
    <property type="component" value="Unassembled WGS sequence"/>
</dbReference>
<sequence length="75" mass="7588">MRLDGLRAALTSALSRAEAAIGEADRAAAESAIAEAEHVDAAGEGGSGVAAVGDHGDRAEIVPEETGDYPSRWLV</sequence>
<comment type="caution">
    <text evidence="2">The sequence shown here is derived from an EMBL/GenBank/DDBJ whole genome shotgun (WGS) entry which is preliminary data.</text>
</comment>
<keyword evidence="3" id="KW-1185">Reference proteome</keyword>
<proteinExistence type="predicted"/>
<evidence type="ECO:0000313" key="2">
    <source>
        <dbReference type="EMBL" id="MFD1811694.1"/>
    </source>
</evidence>
<organism evidence="2 3">
    <name type="scientific">Rhodococcus gannanensis</name>
    <dbReference type="NCBI Taxonomy" id="1960308"/>
    <lineage>
        <taxon>Bacteria</taxon>
        <taxon>Bacillati</taxon>
        <taxon>Actinomycetota</taxon>
        <taxon>Actinomycetes</taxon>
        <taxon>Mycobacteriales</taxon>
        <taxon>Nocardiaceae</taxon>
        <taxon>Rhodococcus</taxon>
    </lineage>
</organism>
<dbReference type="RefSeq" id="WP_378484221.1">
    <property type="nucleotide sequence ID" value="NZ_JBHUFB010000007.1"/>
</dbReference>
<feature type="region of interest" description="Disordered" evidence="1">
    <location>
        <begin position="39"/>
        <end position="75"/>
    </location>
</feature>
<gene>
    <name evidence="2" type="ORF">ACFSJG_05665</name>
</gene>